<name>A0A0L8GKL0_OCTBM</name>
<dbReference type="AlphaFoldDB" id="A0A0L8GKL0"/>
<gene>
    <name evidence="1" type="ORF">OCBIM_22031991mg</name>
</gene>
<sequence>MAMVKELLSWIRMTGLRITDACLFIQALSNFLNYSVEGKMIMINLLKDG</sequence>
<reference evidence="1" key="1">
    <citation type="submission" date="2015-07" db="EMBL/GenBank/DDBJ databases">
        <title>MeaNS - Measles Nucleotide Surveillance Program.</title>
        <authorList>
            <person name="Tran T."/>
            <person name="Druce J."/>
        </authorList>
    </citation>
    <scope>NUCLEOTIDE SEQUENCE</scope>
    <source>
        <strain evidence="1">UCB-OBI-ISO-001</strain>
        <tissue evidence="1">Gonad</tissue>
    </source>
</reference>
<dbReference type="EMBL" id="KQ421403">
    <property type="protein sequence ID" value="KOF77542.1"/>
    <property type="molecule type" value="Genomic_DNA"/>
</dbReference>
<proteinExistence type="predicted"/>
<protein>
    <submittedName>
        <fullName evidence="1">Uncharacterized protein</fullName>
    </submittedName>
</protein>
<accession>A0A0L8GKL0</accession>
<evidence type="ECO:0000313" key="1">
    <source>
        <dbReference type="EMBL" id="KOF77542.1"/>
    </source>
</evidence>
<organism evidence="1">
    <name type="scientific">Octopus bimaculoides</name>
    <name type="common">California two-spotted octopus</name>
    <dbReference type="NCBI Taxonomy" id="37653"/>
    <lineage>
        <taxon>Eukaryota</taxon>
        <taxon>Metazoa</taxon>
        <taxon>Spiralia</taxon>
        <taxon>Lophotrochozoa</taxon>
        <taxon>Mollusca</taxon>
        <taxon>Cephalopoda</taxon>
        <taxon>Coleoidea</taxon>
        <taxon>Octopodiformes</taxon>
        <taxon>Octopoda</taxon>
        <taxon>Incirrata</taxon>
        <taxon>Octopodidae</taxon>
        <taxon>Octopus</taxon>
    </lineage>
</organism>